<gene>
    <name evidence="12" type="ORF">E5083_17985</name>
</gene>
<feature type="transmembrane region" description="Helical" evidence="11">
    <location>
        <begin position="12"/>
        <end position="32"/>
    </location>
</feature>
<evidence type="ECO:0000256" key="5">
    <source>
        <dbReference type="ARBA" id="ARBA00022692"/>
    </source>
</evidence>
<dbReference type="PANTHER" id="PTHR48086">
    <property type="entry name" value="SODIUM/PROLINE SYMPORTER-RELATED"/>
    <property type="match status" value="1"/>
</dbReference>
<dbReference type="GO" id="GO:0015123">
    <property type="term" value="F:acetate transmembrane transporter activity"/>
    <property type="evidence" value="ECO:0007669"/>
    <property type="project" value="TreeGrafter"/>
</dbReference>
<evidence type="ECO:0000256" key="11">
    <source>
        <dbReference type="SAM" id="Phobius"/>
    </source>
</evidence>
<proteinExistence type="inferred from homology"/>
<feature type="transmembrane region" description="Helical" evidence="11">
    <location>
        <begin position="81"/>
        <end position="102"/>
    </location>
</feature>
<evidence type="ECO:0000313" key="12">
    <source>
        <dbReference type="EMBL" id="TGN75570.1"/>
    </source>
</evidence>
<feature type="region of interest" description="Disordered" evidence="10">
    <location>
        <begin position="515"/>
        <end position="544"/>
    </location>
</feature>
<keyword evidence="8 11" id="KW-0472">Membrane</keyword>
<feature type="transmembrane region" description="Helical" evidence="11">
    <location>
        <begin position="53"/>
        <end position="75"/>
    </location>
</feature>
<feature type="transmembrane region" description="Helical" evidence="11">
    <location>
        <begin position="388"/>
        <end position="411"/>
    </location>
</feature>
<feature type="transmembrane region" description="Helical" evidence="11">
    <location>
        <begin position="283"/>
        <end position="308"/>
    </location>
</feature>
<keyword evidence="3" id="KW-0813">Transport</keyword>
<evidence type="ECO:0000256" key="9">
    <source>
        <dbReference type="RuleBase" id="RU362091"/>
    </source>
</evidence>
<evidence type="ECO:0000256" key="4">
    <source>
        <dbReference type="ARBA" id="ARBA00022475"/>
    </source>
</evidence>
<dbReference type="GO" id="GO:0006847">
    <property type="term" value="P:plasma membrane acetate transport"/>
    <property type="evidence" value="ECO:0007669"/>
    <property type="project" value="TreeGrafter"/>
</dbReference>
<comment type="similarity">
    <text evidence="2 9">Belongs to the sodium:solute symporter (SSF) (TC 2.A.21) family.</text>
</comment>
<dbReference type="EMBL" id="SRRT01000005">
    <property type="protein sequence ID" value="TGN75570.1"/>
    <property type="molecule type" value="Genomic_DNA"/>
</dbReference>
<evidence type="ECO:0000313" key="13">
    <source>
        <dbReference type="Proteomes" id="UP000298159"/>
    </source>
</evidence>
<keyword evidence="4" id="KW-1003">Cell membrane</keyword>
<feature type="compositionally biased region" description="Basic and acidic residues" evidence="10">
    <location>
        <begin position="515"/>
        <end position="537"/>
    </location>
</feature>
<keyword evidence="13" id="KW-1185">Reference proteome</keyword>
<evidence type="ECO:0000256" key="3">
    <source>
        <dbReference type="ARBA" id="ARBA00022448"/>
    </source>
</evidence>
<organism evidence="12 13">
    <name type="scientific">Streptomyces bauhiniae</name>
    <dbReference type="NCBI Taxonomy" id="2340725"/>
    <lineage>
        <taxon>Bacteria</taxon>
        <taxon>Bacillati</taxon>
        <taxon>Actinomycetota</taxon>
        <taxon>Actinomycetes</taxon>
        <taxon>Kitasatosporales</taxon>
        <taxon>Streptomycetaceae</taxon>
        <taxon>Streptomyces</taxon>
    </lineage>
</organism>
<sequence>MTEFSGPAQSWSLAAFCSVVALTLLLCVLTGPDADDLAEFYTGYKSLSPLRNGLAIAGDYISAATVLTIGGIVALCGYDGVVLALSAVLSLLLLMFLLAEPLHNTGRYTMGDVLGHRHPARSVRIAACAVTLLALVPMMIVQLAGVGELLAYVMGFTEPAAKNGCVVGAGILMISYAALGGMRGTALVQIFKTVMLLASGLVVSGLILHAFGWSAGELFRTAARESGAGPAYLRWGLQYSSSPHPALDLASTQCAIVLGAGCLPHVTMRMYTAGTPRQVRRAMSWAVSSVTLFILMLVLICTGATALLGHARITGADPHGTTAYLLGARAAFGSGLSRSESLLFATVTTAVFLTLLASVASMTLACANALAHDLTASRRTPLAPVRELALARSCALLVGIPVILVAALAQHRSLQPLATLSFTLGASAIAPALLYTLFWRRYTRAGLLATLIVGSLTVLALTPGTTLVSGTPLSAFPEADFDWFPYNTPALASIPAGFLAGWLVSVLSSKPAAERERARYESTEHRLLTGPSARDRPAGGTDGS</sequence>
<keyword evidence="5 11" id="KW-0812">Transmembrane</keyword>
<dbReference type="RefSeq" id="WP_135786725.1">
    <property type="nucleotide sequence ID" value="NZ_SRRT01000005.1"/>
</dbReference>
<reference evidence="12 13" key="1">
    <citation type="submission" date="2019-04" db="EMBL/GenBank/DDBJ databases">
        <title>Streptomyces sp. nov. Bv016 isolated from bark of Buahinia variegata.</title>
        <authorList>
            <person name="Kanchanasin P."/>
            <person name="Tanasupawat S."/>
            <person name="Yuki M."/>
            <person name="Kudo T."/>
        </authorList>
    </citation>
    <scope>NUCLEOTIDE SEQUENCE [LARGE SCALE GENOMIC DNA]</scope>
    <source>
        <strain evidence="12 13">Bv016</strain>
    </source>
</reference>
<feature type="transmembrane region" description="Helical" evidence="11">
    <location>
        <begin position="445"/>
        <end position="468"/>
    </location>
</feature>
<dbReference type="Proteomes" id="UP000298159">
    <property type="component" value="Unassembled WGS sequence"/>
</dbReference>
<dbReference type="InterPro" id="IPR001734">
    <property type="entry name" value="Na/solute_symporter"/>
</dbReference>
<comment type="caution">
    <text evidence="12">The sequence shown here is derived from an EMBL/GenBank/DDBJ whole genome shotgun (WGS) entry which is preliminary data.</text>
</comment>
<feature type="transmembrane region" description="Helical" evidence="11">
    <location>
        <begin position="160"/>
        <end position="179"/>
    </location>
</feature>
<feature type="transmembrane region" description="Helical" evidence="11">
    <location>
        <begin position="488"/>
        <end position="507"/>
    </location>
</feature>
<protein>
    <submittedName>
        <fullName evidence="12">Cation acetate symporter</fullName>
    </submittedName>
</protein>
<feature type="transmembrane region" description="Helical" evidence="11">
    <location>
        <begin position="342"/>
        <end position="367"/>
    </location>
</feature>
<feature type="transmembrane region" description="Helical" evidence="11">
    <location>
        <begin position="191"/>
        <end position="211"/>
    </location>
</feature>
<feature type="transmembrane region" description="Helical" evidence="11">
    <location>
        <begin position="417"/>
        <end position="438"/>
    </location>
</feature>
<feature type="transmembrane region" description="Helical" evidence="11">
    <location>
        <begin position="123"/>
        <end position="140"/>
    </location>
</feature>
<dbReference type="Gene3D" id="1.20.1730.10">
    <property type="entry name" value="Sodium/glucose cotransporter"/>
    <property type="match status" value="1"/>
</dbReference>
<keyword evidence="6" id="KW-0769">Symport</keyword>
<name>A0A4Z1D1T6_9ACTN</name>
<dbReference type="GeneID" id="95449493"/>
<evidence type="ECO:0000256" key="1">
    <source>
        <dbReference type="ARBA" id="ARBA00004651"/>
    </source>
</evidence>
<comment type="subcellular location">
    <subcellularLocation>
        <location evidence="1">Cell membrane</location>
        <topology evidence="1">Multi-pass membrane protein</topology>
    </subcellularLocation>
</comment>
<dbReference type="Pfam" id="PF00474">
    <property type="entry name" value="SSF"/>
    <property type="match status" value="1"/>
</dbReference>
<dbReference type="GO" id="GO:0015293">
    <property type="term" value="F:symporter activity"/>
    <property type="evidence" value="ECO:0007669"/>
    <property type="project" value="UniProtKB-KW"/>
</dbReference>
<keyword evidence="7 11" id="KW-1133">Transmembrane helix</keyword>
<evidence type="ECO:0000256" key="10">
    <source>
        <dbReference type="SAM" id="MobiDB-lite"/>
    </source>
</evidence>
<accession>A0A4Z1D1T6</accession>
<dbReference type="CDD" id="cd11480">
    <property type="entry name" value="SLC5sbd_u4"/>
    <property type="match status" value="1"/>
</dbReference>
<dbReference type="InterPro" id="IPR050277">
    <property type="entry name" value="Sodium:Solute_Symporter"/>
</dbReference>
<feature type="transmembrane region" description="Helical" evidence="11">
    <location>
        <begin position="250"/>
        <end position="271"/>
    </location>
</feature>
<dbReference type="PROSITE" id="PS50283">
    <property type="entry name" value="NA_SOLUT_SYMP_3"/>
    <property type="match status" value="1"/>
</dbReference>
<evidence type="ECO:0000256" key="6">
    <source>
        <dbReference type="ARBA" id="ARBA00022847"/>
    </source>
</evidence>
<dbReference type="GO" id="GO:0005886">
    <property type="term" value="C:plasma membrane"/>
    <property type="evidence" value="ECO:0007669"/>
    <property type="project" value="UniProtKB-SubCell"/>
</dbReference>
<evidence type="ECO:0000256" key="2">
    <source>
        <dbReference type="ARBA" id="ARBA00006434"/>
    </source>
</evidence>
<evidence type="ECO:0000256" key="7">
    <source>
        <dbReference type="ARBA" id="ARBA00022989"/>
    </source>
</evidence>
<evidence type="ECO:0000256" key="8">
    <source>
        <dbReference type="ARBA" id="ARBA00023136"/>
    </source>
</evidence>
<dbReference type="PANTHER" id="PTHR48086:SF6">
    <property type="entry name" value="CATION_ACETATE SYMPORTER ACTP"/>
    <property type="match status" value="1"/>
</dbReference>
<dbReference type="AlphaFoldDB" id="A0A4Z1D1T6"/>
<dbReference type="InterPro" id="IPR038377">
    <property type="entry name" value="Na/Glc_symporter_sf"/>
</dbReference>